<evidence type="ECO:0000256" key="1">
    <source>
        <dbReference type="SAM" id="MobiDB-lite"/>
    </source>
</evidence>
<evidence type="ECO:0000259" key="2">
    <source>
        <dbReference type="Pfam" id="PF19915"/>
    </source>
</evidence>
<gene>
    <name evidence="4" type="ORF">J4D97_02325</name>
</gene>
<sequence length="812" mass="89483">MSKSSAPDPFKLALEYFQTPQNYFWRWTEEGALAEWQNGTTICYREELEAVLHTLVPAGLPPLGAVLLLLAVCADTWSASGGRAVLEAVSQRVRYGREADKLDFYLTTFSKFAEVVQGLPRELRTGPPKLHLFREVLQPEPVGKKMRPLALVQGVAQARSQQALHLWTSGKLDASLRVTGSLITLEVFLADLQCLDRALQRFPMPGSLDHHLRTGLPEAPAPLPAPELPTPAEPEPPRSLLDQLAEDPRTAGLAHLTQRLVASLRIPPHTHQASEKPLGGVADITNQGSYDRLLLSELAQDDALLLARLVNGEALYLRREAPPLPEVRPRVVLLDSTLRMWGVPRVFALAAALAWVQPARQPRRQAPATAYALGGQEMTLLDLTSLDGVVEALSQLDVAPHGGPALRQFAQMPAAATDCLLITEAQLLQLPEFAAALTEAKTALRYLLTVDRSGELQLFEYQQGRRTLLSTTRHDLDVLHQAPRRPARRPGHPAAPAFLHRDSAPLFFPAAGVRLSIKNTFYVPELGVVSISDTRRVLYWADKDIGAEELLPVIEPGDYYFGTDSEGICVLVSNRTQLLIYGFSLSGEPVRVDLSSELEAADAQPSVVFKDGSYYVRQPSGTLVFDCMQWKIWERTTTTFPTNTNTAFRADFGHLKRHVNNGYSVLQRVRRMAVNAERELVLDGHTLRLVDSSTSPTLQLVQTPFDKALPNIQVEEEVAGLTPNNQVRFRRVAWPNGSTALVDSRGLLHLRSTDAALPEVTIVLVLGQATAAWASDGTVCGSMYFTGAAPTPSAPVGEFYHRYLRPLIEQLR</sequence>
<reference evidence="4 5" key="1">
    <citation type="submission" date="2021-03" db="EMBL/GenBank/DDBJ databases">
        <authorList>
            <person name="Kim M.K."/>
        </authorList>
    </citation>
    <scope>NUCLEOTIDE SEQUENCE [LARGE SCALE GENOMIC DNA]</scope>
    <source>
        <strain evidence="4 5">BT507</strain>
    </source>
</reference>
<dbReference type="InterPro" id="IPR045554">
    <property type="entry name" value="bpX0"/>
</dbReference>
<comment type="caution">
    <text evidence="4">The sequence shown here is derived from an EMBL/GenBank/DDBJ whole genome shotgun (WGS) entry which is preliminary data.</text>
</comment>
<dbReference type="Pfam" id="PF19915">
    <property type="entry name" value="bpX0"/>
    <property type="match status" value="1"/>
</dbReference>
<feature type="compositionally biased region" description="Pro residues" evidence="1">
    <location>
        <begin position="219"/>
        <end position="234"/>
    </location>
</feature>
<dbReference type="Proteomes" id="UP000670527">
    <property type="component" value="Unassembled WGS sequence"/>
</dbReference>
<dbReference type="RefSeq" id="WP_208306198.1">
    <property type="nucleotide sequence ID" value="NZ_JAGETX010000001.1"/>
</dbReference>
<evidence type="ECO:0000259" key="3">
    <source>
        <dbReference type="Pfam" id="PF19917"/>
    </source>
</evidence>
<feature type="domain" description="MoxR-vWA-beta-propeller ternary system" evidence="2">
    <location>
        <begin position="39"/>
        <end position="208"/>
    </location>
</feature>
<evidence type="ECO:0000313" key="5">
    <source>
        <dbReference type="Proteomes" id="UP000670527"/>
    </source>
</evidence>
<proteinExistence type="predicted"/>
<accession>A0ABS3T743</accession>
<name>A0ABS3T743_9BACT</name>
<dbReference type="InterPro" id="IPR045553">
    <property type="entry name" value="bpX1"/>
</dbReference>
<protein>
    <submittedName>
        <fullName evidence="4">Uncharacterized protein</fullName>
    </submittedName>
</protein>
<keyword evidence="5" id="KW-1185">Reference proteome</keyword>
<feature type="region of interest" description="Disordered" evidence="1">
    <location>
        <begin position="210"/>
        <end position="240"/>
    </location>
</feature>
<dbReference type="Pfam" id="PF19917">
    <property type="entry name" value="bpX1"/>
    <property type="match status" value="1"/>
</dbReference>
<dbReference type="EMBL" id="JAGETX010000001">
    <property type="protein sequence ID" value="MBO3269470.1"/>
    <property type="molecule type" value="Genomic_DNA"/>
</dbReference>
<organism evidence="4 5">
    <name type="scientific">Hymenobacter defluvii</name>
    <dbReference type="NCBI Taxonomy" id="2054411"/>
    <lineage>
        <taxon>Bacteria</taxon>
        <taxon>Pseudomonadati</taxon>
        <taxon>Bacteroidota</taxon>
        <taxon>Cytophagia</taxon>
        <taxon>Cytophagales</taxon>
        <taxon>Hymenobacteraceae</taxon>
        <taxon>Hymenobacter</taxon>
    </lineage>
</organism>
<evidence type="ECO:0000313" key="4">
    <source>
        <dbReference type="EMBL" id="MBO3269470.1"/>
    </source>
</evidence>
<feature type="domain" description="MoxR-vWA-beta-propeller ternary system" evidence="3">
    <location>
        <begin position="730"/>
        <end position="811"/>
    </location>
</feature>